<keyword evidence="3" id="KW-1185">Reference proteome</keyword>
<sequence length="280" mass="31512">MHHLSEKLKKQELSKTHMDSCLRLSALGRVNFATQLDEGYGLAVRRHNEEVSKNRHILNRLIQCVKFCGVFELALGGKDETEGSTKPGIFLGLGLLNSRCKKQQKPKDAEWLCEKRRSRGCLKRSVITKSRFSFTGHLALNATVNAHPTLNKAKLKTELSLIYENPELKGCCGALALYQVLMSSNLQETFSKTGTLLNILITTPMTTAEAERCFSTLTRVKILMRYSMGQEHLYALPMLSMERVLNMPDFNETVIDRFAALKEKSAVSVQRHGFFGCIAK</sequence>
<dbReference type="EMBL" id="VOFY01000020">
    <property type="protein sequence ID" value="KAA8582360.1"/>
    <property type="molecule type" value="Genomic_DNA"/>
</dbReference>
<accession>A0A5J5CPL0</accession>
<proteinExistence type="predicted"/>
<dbReference type="AlphaFoldDB" id="A0A5J5CPL0"/>
<dbReference type="GO" id="GO:0046983">
    <property type="term" value="F:protein dimerization activity"/>
    <property type="evidence" value="ECO:0007669"/>
    <property type="project" value="InterPro"/>
</dbReference>
<dbReference type="PANTHER" id="PTHR45749">
    <property type="match status" value="1"/>
</dbReference>
<dbReference type="PANTHER" id="PTHR45749:SF37">
    <property type="entry name" value="OS05G0311600 PROTEIN"/>
    <property type="match status" value="1"/>
</dbReference>
<feature type="domain" description="HAT C-terminal dimerisation" evidence="1">
    <location>
        <begin position="195"/>
        <end position="243"/>
    </location>
</feature>
<protein>
    <recommendedName>
        <fullName evidence="1">HAT C-terminal dimerisation domain-containing protein</fullName>
    </recommendedName>
</protein>
<organism evidence="2 3">
    <name type="scientific">Etheostoma spectabile</name>
    <name type="common">orangethroat darter</name>
    <dbReference type="NCBI Taxonomy" id="54343"/>
    <lineage>
        <taxon>Eukaryota</taxon>
        <taxon>Metazoa</taxon>
        <taxon>Chordata</taxon>
        <taxon>Craniata</taxon>
        <taxon>Vertebrata</taxon>
        <taxon>Euteleostomi</taxon>
        <taxon>Actinopterygii</taxon>
        <taxon>Neopterygii</taxon>
        <taxon>Teleostei</taxon>
        <taxon>Neoteleostei</taxon>
        <taxon>Acanthomorphata</taxon>
        <taxon>Eupercaria</taxon>
        <taxon>Perciformes</taxon>
        <taxon>Percoidei</taxon>
        <taxon>Percidae</taxon>
        <taxon>Etheostomatinae</taxon>
        <taxon>Etheostoma</taxon>
    </lineage>
</organism>
<dbReference type="InterPro" id="IPR008906">
    <property type="entry name" value="HATC_C_dom"/>
</dbReference>
<evidence type="ECO:0000259" key="1">
    <source>
        <dbReference type="Pfam" id="PF05699"/>
    </source>
</evidence>
<name>A0A5J5CPL0_9PERO</name>
<gene>
    <name evidence="2" type="ORF">FQN60_009100</name>
</gene>
<comment type="caution">
    <text evidence="2">The sequence shown here is derived from an EMBL/GenBank/DDBJ whole genome shotgun (WGS) entry which is preliminary data.</text>
</comment>
<dbReference type="Proteomes" id="UP000327493">
    <property type="component" value="Chromosome 20"/>
</dbReference>
<evidence type="ECO:0000313" key="3">
    <source>
        <dbReference type="Proteomes" id="UP000327493"/>
    </source>
</evidence>
<dbReference type="Pfam" id="PF05699">
    <property type="entry name" value="Dimer_Tnp_hAT"/>
    <property type="match status" value="1"/>
</dbReference>
<evidence type="ECO:0000313" key="2">
    <source>
        <dbReference type="EMBL" id="KAA8582360.1"/>
    </source>
</evidence>
<reference evidence="2 3" key="1">
    <citation type="submission" date="2019-08" db="EMBL/GenBank/DDBJ databases">
        <title>A chromosome-level genome assembly, high-density linkage maps, and genome scans reveal the genomic architecture of hybrid incompatibilities underlying speciation via character displacement in darters (Percidae: Etheostominae).</title>
        <authorList>
            <person name="Moran R.L."/>
            <person name="Catchen J.M."/>
            <person name="Fuller R.C."/>
        </authorList>
    </citation>
    <scope>NUCLEOTIDE SEQUENCE [LARGE SCALE GENOMIC DNA]</scope>
    <source>
        <strain evidence="2">EspeVRDwgs_2016</strain>
        <tissue evidence="2">Muscle</tissue>
    </source>
</reference>